<dbReference type="AlphaFoldDB" id="A0AA85BGI6"/>
<evidence type="ECO:0000259" key="2">
    <source>
        <dbReference type="PROSITE" id="PS50966"/>
    </source>
</evidence>
<dbReference type="InterPro" id="IPR007527">
    <property type="entry name" value="Znf_SWIM"/>
</dbReference>
<proteinExistence type="predicted"/>
<reference evidence="4" key="1">
    <citation type="submission" date="2023-11" db="UniProtKB">
        <authorList>
            <consortium name="WormBaseParasite"/>
        </authorList>
    </citation>
    <scope>IDENTIFICATION</scope>
</reference>
<feature type="domain" description="SWIM-type" evidence="2">
    <location>
        <begin position="104"/>
        <end position="136"/>
    </location>
</feature>
<evidence type="ECO:0000313" key="3">
    <source>
        <dbReference type="Proteomes" id="UP000050791"/>
    </source>
</evidence>
<accession>A0AA85BGI6</accession>
<keyword evidence="1" id="KW-0479">Metal-binding</keyword>
<organism evidence="3 4">
    <name type="scientific">Schistosoma mattheei</name>
    <dbReference type="NCBI Taxonomy" id="31246"/>
    <lineage>
        <taxon>Eukaryota</taxon>
        <taxon>Metazoa</taxon>
        <taxon>Spiralia</taxon>
        <taxon>Lophotrochozoa</taxon>
        <taxon>Platyhelminthes</taxon>
        <taxon>Trematoda</taxon>
        <taxon>Digenea</taxon>
        <taxon>Strigeidida</taxon>
        <taxon>Schistosomatoidea</taxon>
        <taxon>Schistosomatidae</taxon>
        <taxon>Schistosoma</taxon>
    </lineage>
</organism>
<keyword evidence="1" id="KW-0862">Zinc</keyword>
<sequence>MVYNFVETSHRILKMHQLSRKTPVLRSIFIVLLRTGYWMEARLQKYTSDCRIKANVGQEPAMRGLQEGLTRAACQVLKRRLRTPITEFVMSVDLFTAVDATGIYNVHRDSMRCPCSFSIDNGLPCRHILACCTHSITNVNVQSICDSLLQSDTYLTHIAVENYFTMQVSQPNMKNTVIALVMQMSEEQCCSLYSHVYQELHGRLPPTPLNLQAEPQLYTEIRTSTNVATPSMH</sequence>
<evidence type="ECO:0000313" key="4">
    <source>
        <dbReference type="WBParaSite" id="SMTH1_50160.1"/>
    </source>
</evidence>
<dbReference type="PROSITE" id="PS50966">
    <property type="entry name" value="ZF_SWIM"/>
    <property type="match status" value="1"/>
</dbReference>
<evidence type="ECO:0000256" key="1">
    <source>
        <dbReference type="PROSITE-ProRule" id="PRU00325"/>
    </source>
</evidence>
<dbReference type="WBParaSite" id="SMTH1_50160.1">
    <property type="protein sequence ID" value="SMTH1_50160.1"/>
    <property type="gene ID" value="SMTH1_50160"/>
</dbReference>
<name>A0AA85BGI6_9TREM</name>
<dbReference type="GO" id="GO:0008270">
    <property type="term" value="F:zinc ion binding"/>
    <property type="evidence" value="ECO:0007669"/>
    <property type="project" value="UniProtKB-KW"/>
</dbReference>
<protein>
    <recommendedName>
        <fullName evidence="2">SWIM-type domain-containing protein</fullName>
    </recommendedName>
</protein>
<dbReference type="Proteomes" id="UP000050791">
    <property type="component" value="Unassembled WGS sequence"/>
</dbReference>
<keyword evidence="1" id="KW-0863">Zinc-finger</keyword>